<evidence type="ECO:0000313" key="3">
    <source>
        <dbReference type="Proteomes" id="UP000595917"/>
    </source>
</evidence>
<organism evidence="2 3">
    <name type="scientific">Breznakiella homolactica</name>
    <dbReference type="NCBI Taxonomy" id="2798577"/>
    <lineage>
        <taxon>Bacteria</taxon>
        <taxon>Pseudomonadati</taxon>
        <taxon>Spirochaetota</taxon>
        <taxon>Spirochaetia</taxon>
        <taxon>Spirochaetales</taxon>
        <taxon>Breznakiellaceae</taxon>
        <taxon>Breznakiella</taxon>
    </lineage>
</organism>
<dbReference type="AlphaFoldDB" id="A0A7T8BB32"/>
<dbReference type="KEGG" id="bhc:JFL75_18045"/>
<feature type="signal peptide" evidence="1">
    <location>
        <begin position="1"/>
        <end position="23"/>
    </location>
</feature>
<gene>
    <name evidence="2" type="ORF">JFL75_18045</name>
</gene>
<evidence type="ECO:0008006" key="4">
    <source>
        <dbReference type="Google" id="ProtNLM"/>
    </source>
</evidence>
<name>A0A7T8BB32_9SPIR</name>
<dbReference type="EMBL" id="CP067089">
    <property type="protein sequence ID" value="QQO08808.1"/>
    <property type="molecule type" value="Genomic_DNA"/>
</dbReference>
<keyword evidence="3" id="KW-1185">Reference proteome</keyword>
<sequence>MKKRITAGLVLGLLILAALPAQTGQDSSLEGIWTGKDEIGAFHFIFQGNTLFMLSRNTVSVGTFSAGGGKLRYTVQKQYDGYQWNTGKNDILDLEYLFSGGRLILVFGGDPLSLEKVN</sequence>
<keyword evidence="1" id="KW-0732">Signal</keyword>
<dbReference type="Proteomes" id="UP000595917">
    <property type="component" value="Chromosome"/>
</dbReference>
<dbReference type="RefSeq" id="WP_215626114.1">
    <property type="nucleotide sequence ID" value="NZ_CP067089.2"/>
</dbReference>
<protein>
    <recommendedName>
        <fullName evidence="4">DUF5640 domain-containing protein</fullName>
    </recommendedName>
</protein>
<feature type="chain" id="PRO_5030709825" description="DUF5640 domain-containing protein" evidence="1">
    <location>
        <begin position="24"/>
        <end position="118"/>
    </location>
</feature>
<evidence type="ECO:0000313" key="2">
    <source>
        <dbReference type="EMBL" id="QQO08808.1"/>
    </source>
</evidence>
<reference evidence="2" key="1">
    <citation type="submission" date="2021-01" db="EMBL/GenBank/DDBJ databases">
        <title>Description of Breznakiella homolactica.</title>
        <authorList>
            <person name="Song Y."/>
            <person name="Brune A."/>
        </authorList>
    </citation>
    <scope>NUCLEOTIDE SEQUENCE</scope>
    <source>
        <strain evidence="2">RmG30</strain>
    </source>
</reference>
<accession>A0A7T8BB32</accession>
<proteinExistence type="predicted"/>
<evidence type="ECO:0000256" key="1">
    <source>
        <dbReference type="SAM" id="SignalP"/>
    </source>
</evidence>